<dbReference type="PROSITE" id="PS50994">
    <property type="entry name" value="INTEGRASE"/>
    <property type="match status" value="1"/>
</dbReference>
<feature type="domain" description="Integrase catalytic" evidence="2">
    <location>
        <begin position="174"/>
        <end position="298"/>
    </location>
</feature>
<organism evidence="3">
    <name type="scientific">Nicotiana tabacum</name>
    <name type="common">Common tobacco</name>
    <dbReference type="NCBI Taxonomy" id="4097"/>
    <lineage>
        <taxon>Eukaryota</taxon>
        <taxon>Viridiplantae</taxon>
        <taxon>Streptophyta</taxon>
        <taxon>Embryophyta</taxon>
        <taxon>Tracheophyta</taxon>
        <taxon>Spermatophyta</taxon>
        <taxon>Magnoliopsida</taxon>
        <taxon>eudicotyledons</taxon>
        <taxon>Gunneridae</taxon>
        <taxon>Pentapetalae</taxon>
        <taxon>asterids</taxon>
        <taxon>lamiids</taxon>
        <taxon>Solanales</taxon>
        <taxon>Solanaceae</taxon>
        <taxon>Nicotianoideae</taxon>
        <taxon>Nicotianeae</taxon>
        <taxon>Nicotiana</taxon>
    </lineage>
</organism>
<proteinExistence type="predicted"/>
<dbReference type="GO" id="GO:0015074">
    <property type="term" value="P:DNA integration"/>
    <property type="evidence" value="ECO:0007669"/>
    <property type="project" value="InterPro"/>
</dbReference>
<dbReference type="KEGG" id="nta:107785711"/>
<dbReference type="InterPro" id="IPR043502">
    <property type="entry name" value="DNA/RNA_pol_sf"/>
</dbReference>
<dbReference type="OMA" id="FRICADN"/>
<keyword evidence="1" id="KW-0511">Multifunctional enzyme</keyword>
<dbReference type="Gene3D" id="3.30.420.10">
    <property type="entry name" value="Ribonuclease H-like superfamily/Ribonuclease H"/>
    <property type="match status" value="1"/>
</dbReference>
<dbReference type="GO" id="GO:0003824">
    <property type="term" value="F:catalytic activity"/>
    <property type="evidence" value="ECO:0007669"/>
    <property type="project" value="UniProtKB-KW"/>
</dbReference>
<evidence type="ECO:0000259" key="2">
    <source>
        <dbReference type="PROSITE" id="PS50994"/>
    </source>
</evidence>
<dbReference type="InterPro" id="IPR036397">
    <property type="entry name" value="RNaseH_sf"/>
</dbReference>
<name>A0A1S3ZDQ8_TOBAC</name>
<evidence type="ECO:0000313" key="3">
    <source>
        <dbReference type="RefSeq" id="XP_016462563.1"/>
    </source>
</evidence>
<evidence type="ECO:0000256" key="1">
    <source>
        <dbReference type="ARBA" id="ARBA00023268"/>
    </source>
</evidence>
<dbReference type="InterPro" id="IPR001584">
    <property type="entry name" value="Integrase_cat-core"/>
</dbReference>
<sequence length="304" mass="34302">MDRAKVDVIEKLPPPTPVKAIRSFLGHAAFEELKKRLGTAPIIVAPNWEQPFELMCDESEYAVGAVLGQRKDKAMHLIYYTSRTMSGAQLNYTVIEKEMLAVVFVFDKFRICADNMIQRCIPETDQSSVSQACHASPYGGHFGGVRTAAKVLESGFYWPTLFKDAHLCCGLCVKWVKVVALPTNDTKGVIGFLRKNIFTRFVPTRAIISDGGTHFCNRAFAKLLEKYRVRHKVSTPYHPQTSGQVEVSNREIKSVLTKTVNATRTDWARNLDDALLAYRTTFKTSISMSPYKFVFGKRVTYPWS</sequence>
<gene>
    <name evidence="3" type="primary">LOC107785711</name>
</gene>
<dbReference type="SUPFAM" id="SSF56672">
    <property type="entry name" value="DNA/RNA polymerases"/>
    <property type="match status" value="1"/>
</dbReference>
<dbReference type="STRING" id="4097.A0A1S3ZDQ8"/>
<dbReference type="SMR" id="A0A1S3ZDQ8"/>
<dbReference type="OrthoDB" id="1194521at2759"/>
<accession>A0A1S3ZDQ8</accession>
<reference evidence="3" key="1">
    <citation type="submission" date="2025-08" db="UniProtKB">
        <authorList>
            <consortium name="RefSeq"/>
        </authorList>
    </citation>
    <scope>IDENTIFICATION</scope>
</reference>
<dbReference type="PANTHER" id="PTHR37984:SF5">
    <property type="entry name" value="PROTEIN NYNRIN-LIKE"/>
    <property type="match status" value="1"/>
</dbReference>
<dbReference type="RefSeq" id="XP_016462563.1">
    <property type="nucleotide sequence ID" value="XM_016607077.1"/>
</dbReference>
<dbReference type="InterPro" id="IPR050951">
    <property type="entry name" value="Retrovirus_Pol_polyprotein"/>
</dbReference>
<dbReference type="SUPFAM" id="SSF53098">
    <property type="entry name" value="Ribonuclease H-like"/>
    <property type="match status" value="1"/>
</dbReference>
<dbReference type="Pfam" id="PF17919">
    <property type="entry name" value="RT_RNaseH_2"/>
    <property type="match status" value="1"/>
</dbReference>
<dbReference type="GO" id="GO:0003676">
    <property type="term" value="F:nucleic acid binding"/>
    <property type="evidence" value="ECO:0007669"/>
    <property type="project" value="InterPro"/>
</dbReference>
<dbReference type="PaxDb" id="4097-A0A1S3ZDQ8"/>
<dbReference type="InterPro" id="IPR041577">
    <property type="entry name" value="RT_RNaseH_2"/>
</dbReference>
<dbReference type="Gene3D" id="3.10.20.370">
    <property type="match status" value="1"/>
</dbReference>
<protein>
    <recommendedName>
        <fullName evidence="2">Integrase catalytic domain-containing protein</fullName>
    </recommendedName>
</protein>
<dbReference type="PANTHER" id="PTHR37984">
    <property type="entry name" value="PROTEIN CBG26694"/>
    <property type="match status" value="1"/>
</dbReference>
<dbReference type="InterPro" id="IPR012337">
    <property type="entry name" value="RNaseH-like_sf"/>
</dbReference>
<dbReference type="Pfam" id="PF00665">
    <property type="entry name" value="rve"/>
    <property type="match status" value="1"/>
</dbReference>
<dbReference type="AlphaFoldDB" id="A0A1S3ZDQ8"/>